<evidence type="ECO:0000256" key="4">
    <source>
        <dbReference type="ARBA" id="ARBA00022454"/>
    </source>
</evidence>
<evidence type="ECO:0000256" key="11">
    <source>
        <dbReference type="ARBA" id="ARBA00023242"/>
    </source>
</evidence>
<evidence type="ECO:0000256" key="9">
    <source>
        <dbReference type="ARBA" id="ARBA00023172"/>
    </source>
</evidence>
<evidence type="ECO:0000256" key="10">
    <source>
        <dbReference type="ARBA" id="ARBA00023204"/>
    </source>
</evidence>
<gene>
    <name evidence="14" type="ORF">DNTS_002545</name>
</gene>
<keyword evidence="5" id="KW-0547">Nucleotide-binding</keyword>
<comment type="subcellular location">
    <subcellularLocation>
        <location evidence="2">Chromosome</location>
    </subcellularLocation>
    <subcellularLocation>
        <location evidence="1">Nucleus</location>
    </subcellularLocation>
</comment>
<reference evidence="14 15" key="1">
    <citation type="journal article" date="2019" name="Sci. Data">
        <title>Hybrid genome assembly and annotation of Danionella translucida.</title>
        <authorList>
            <person name="Kadobianskyi M."/>
            <person name="Schulze L."/>
            <person name="Schuelke M."/>
            <person name="Judkewitz B."/>
        </authorList>
    </citation>
    <scope>NUCLEOTIDE SEQUENCE [LARGE SCALE GENOMIC DNA]</scope>
    <source>
        <strain evidence="14 15">Bolton</strain>
    </source>
</reference>
<evidence type="ECO:0000313" key="15">
    <source>
        <dbReference type="Proteomes" id="UP000316079"/>
    </source>
</evidence>
<evidence type="ECO:0000256" key="13">
    <source>
        <dbReference type="SAM" id="Coils"/>
    </source>
</evidence>
<dbReference type="SUPFAM" id="SSF52540">
    <property type="entry name" value="P-loop containing nucleoside triphosphate hydrolases"/>
    <property type="match status" value="1"/>
</dbReference>
<sequence length="396" mass="46030">MEPRAFRARLGNIGLGTRGFRPFTQISSTQERSRKLQAELTELQNVEEPQSEDLKPLEEELEELSSRIAVCREQFEAERQQMLTRREEYEEAEQLFRQQREALNRVAEEAEPIKGSLSISDEEVMKSKHHKKHYETKRKAHLEVIEVLKTELRNKEQELQATVAKASKVCPKRVEVRRTTKSLESEISRLHNKISTQQEQHGHRDTIIREFHDARDRYKNIAGQVKGLASFIKLLSEIMITRHNVYADMRMFLSVRCKYYFDSMLSQRGYVGKMIFNHKNETLSISVQPGEGGKAALSDMRSLSGGERSFSTVCFVLSLWAIAEAPFRALDEFDVYMDMVNRRISMDMMLKIAASQRFRQFIFLTPQSLSSVSVNNLMRVWRLKDPDRSQTTLPFA</sequence>
<dbReference type="GO" id="GO:0003697">
    <property type="term" value="F:single-stranded DNA binding"/>
    <property type="evidence" value="ECO:0007669"/>
    <property type="project" value="TreeGrafter"/>
</dbReference>
<organism evidence="14 15">
    <name type="scientific">Danionella cerebrum</name>
    <dbReference type="NCBI Taxonomy" id="2873325"/>
    <lineage>
        <taxon>Eukaryota</taxon>
        <taxon>Metazoa</taxon>
        <taxon>Chordata</taxon>
        <taxon>Craniata</taxon>
        <taxon>Vertebrata</taxon>
        <taxon>Euteleostomi</taxon>
        <taxon>Actinopterygii</taxon>
        <taxon>Neopterygii</taxon>
        <taxon>Teleostei</taxon>
        <taxon>Ostariophysi</taxon>
        <taxon>Cypriniformes</taxon>
        <taxon>Danionidae</taxon>
        <taxon>Danioninae</taxon>
        <taxon>Danionella</taxon>
    </lineage>
</organism>
<dbReference type="FunFam" id="3.40.50.300:FF:003232">
    <property type="entry name" value="Structural maintenance of chromosomes 6, gene 1"/>
    <property type="match status" value="1"/>
</dbReference>
<dbReference type="PANTHER" id="PTHR19306">
    <property type="entry name" value="STRUCTURAL MAINTENANCE OF CHROMOSOMES 5,6 SMC5, SMC6"/>
    <property type="match status" value="1"/>
</dbReference>
<keyword evidence="7" id="KW-0067">ATP-binding</keyword>
<accession>A0A553MSR4</accession>
<comment type="caution">
    <text evidence="14">The sequence shown here is derived from an EMBL/GenBank/DDBJ whole genome shotgun (WGS) entry which is preliminary data.</text>
</comment>
<dbReference type="GO" id="GO:0030915">
    <property type="term" value="C:Smc5-Smc6 complex"/>
    <property type="evidence" value="ECO:0007669"/>
    <property type="project" value="TreeGrafter"/>
</dbReference>
<feature type="coiled-coil region" evidence="13">
    <location>
        <begin position="26"/>
        <end position="109"/>
    </location>
</feature>
<evidence type="ECO:0000256" key="8">
    <source>
        <dbReference type="ARBA" id="ARBA00023054"/>
    </source>
</evidence>
<reference evidence="14" key="2">
    <citation type="submission" date="2019-04" db="EMBL/GenBank/DDBJ databases">
        <authorList>
            <person name="Kadobianskyi M."/>
            <person name="Schulze L."/>
            <person name="Schuelke M."/>
            <person name="Judkewitz B."/>
        </authorList>
    </citation>
    <scope>NUCLEOTIDE SEQUENCE</scope>
    <source>
        <strain evidence="14">Bolton</strain>
        <tissue evidence="14">Whole-body</tissue>
    </source>
</reference>
<dbReference type="GO" id="GO:0035861">
    <property type="term" value="C:site of double-strand break"/>
    <property type="evidence" value="ECO:0007669"/>
    <property type="project" value="TreeGrafter"/>
</dbReference>
<keyword evidence="4" id="KW-0158">Chromosome</keyword>
<dbReference type="GO" id="GO:0003684">
    <property type="term" value="F:damaged DNA binding"/>
    <property type="evidence" value="ECO:0007669"/>
    <property type="project" value="TreeGrafter"/>
</dbReference>
<evidence type="ECO:0000256" key="1">
    <source>
        <dbReference type="ARBA" id="ARBA00004123"/>
    </source>
</evidence>
<evidence type="ECO:0000256" key="3">
    <source>
        <dbReference type="ARBA" id="ARBA00006793"/>
    </source>
</evidence>
<dbReference type="EMBL" id="SRMA01027293">
    <property type="protein sequence ID" value="TRY56195.1"/>
    <property type="molecule type" value="Genomic_DNA"/>
</dbReference>
<dbReference type="EMBL" id="SRMA01027293">
    <property type="protein sequence ID" value="TRY56196.1"/>
    <property type="molecule type" value="Genomic_DNA"/>
</dbReference>
<dbReference type="OrthoDB" id="10072614at2759"/>
<dbReference type="PANTHER" id="PTHR19306:SF7">
    <property type="entry name" value="SI:DKEY-119F1.1"/>
    <property type="match status" value="1"/>
</dbReference>
<dbReference type="InterPro" id="IPR027417">
    <property type="entry name" value="P-loop_NTPase"/>
</dbReference>
<protein>
    <recommendedName>
        <fullName evidence="12">Structural maintenance of chromosomes protein 6</fullName>
    </recommendedName>
</protein>
<keyword evidence="9" id="KW-0233">DNA recombination</keyword>
<dbReference type="GO" id="GO:0000724">
    <property type="term" value="P:double-strand break repair via homologous recombination"/>
    <property type="evidence" value="ECO:0007669"/>
    <property type="project" value="TreeGrafter"/>
</dbReference>
<proteinExistence type="inferred from homology"/>
<dbReference type="Proteomes" id="UP000316079">
    <property type="component" value="Unassembled WGS sequence"/>
</dbReference>
<dbReference type="GO" id="GO:0005634">
    <property type="term" value="C:nucleus"/>
    <property type="evidence" value="ECO:0007669"/>
    <property type="project" value="UniProtKB-SubCell"/>
</dbReference>
<keyword evidence="15" id="KW-1185">Reference proteome</keyword>
<dbReference type="Gene3D" id="3.40.50.300">
    <property type="entry name" value="P-loop containing nucleotide triphosphate hydrolases"/>
    <property type="match status" value="1"/>
</dbReference>
<comment type="similarity">
    <text evidence="3">Belongs to the SMC family. SMC6 subfamily.</text>
</comment>
<evidence type="ECO:0000256" key="12">
    <source>
        <dbReference type="ARBA" id="ARBA00069480"/>
    </source>
</evidence>
<feature type="coiled-coil region" evidence="13">
    <location>
        <begin position="138"/>
        <end position="200"/>
    </location>
</feature>
<dbReference type="GO" id="GO:0005524">
    <property type="term" value="F:ATP binding"/>
    <property type="evidence" value="ECO:0007669"/>
    <property type="project" value="UniProtKB-KW"/>
</dbReference>
<evidence type="ECO:0000256" key="5">
    <source>
        <dbReference type="ARBA" id="ARBA00022741"/>
    </source>
</evidence>
<evidence type="ECO:0000313" key="14">
    <source>
        <dbReference type="EMBL" id="TRY56195.1"/>
    </source>
</evidence>
<keyword evidence="6" id="KW-0227">DNA damage</keyword>
<evidence type="ECO:0000256" key="2">
    <source>
        <dbReference type="ARBA" id="ARBA00004286"/>
    </source>
</evidence>
<evidence type="ECO:0000256" key="7">
    <source>
        <dbReference type="ARBA" id="ARBA00022840"/>
    </source>
</evidence>
<keyword evidence="11" id="KW-0539">Nucleus</keyword>
<dbReference type="AlphaFoldDB" id="A0A553MSR4"/>
<name>A0A553MSR4_9TELE</name>
<evidence type="ECO:0000256" key="6">
    <source>
        <dbReference type="ARBA" id="ARBA00022763"/>
    </source>
</evidence>
<keyword evidence="10" id="KW-0234">DNA repair</keyword>
<keyword evidence="8 13" id="KW-0175">Coiled coil</keyword>